<geneLocation type="plasmid" evidence="3 4">
    <name>pEB170</name>
</geneLocation>
<dbReference type="KEGG" id="ebi:EbC_pEb17201350"/>
<dbReference type="Gene3D" id="2.60.120.1440">
    <property type="match status" value="1"/>
</dbReference>
<keyword evidence="3" id="KW-0614">Plasmid</keyword>
<dbReference type="PIRSF" id="PIRSF018266">
    <property type="entry name" value="FecR"/>
    <property type="match status" value="1"/>
</dbReference>
<reference evidence="3 4" key="1">
    <citation type="journal article" date="2010" name="BMC Genomics">
        <title>Genome comparison of the epiphytic bacteria Erwinia billingiae and E. tasmaniensis with the pear pathogen E. pyrifoliae.</title>
        <authorList>
            <person name="Kube M."/>
            <person name="Migdoll A.M."/>
            <person name="Gehring I."/>
            <person name="Heitmann K."/>
            <person name="Mayer Y."/>
            <person name="Kuhl H."/>
            <person name="Knaust F."/>
            <person name="Geider K."/>
            <person name="Reinhardt R."/>
        </authorList>
    </citation>
    <scope>NUCLEOTIDE SEQUENCE [LARGE SCALE GENOMIC DNA]</scope>
    <source>
        <strain evidence="3 4">Eb661</strain>
        <plasmid evidence="3">pEB170</plasmid>
    </source>
</reference>
<keyword evidence="1" id="KW-0812">Transmembrane</keyword>
<feature type="domain" description="FecR protein" evidence="2">
    <location>
        <begin position="114"/>
        <end position="211"/>
    </location>
</feature>
<organism evidence="4">
    <name type="scientific">Erwinia billingiae (strain Eb661)</name>
    <dbReference type="NCBI Taxonomy" id="634500"/>
    <lineage>
        <taxon>Bacteria</taxon>
        <taxon>Pseudomonadati</taxon>
        <taxon>Pseudomonadota</taxon>
        <taxon>Gammaproteobacteria</taxon>
        <taxon>Enterobacterales</taxon>
        <taxon>Erwiniaceae</taxon>
        <taxon>Erwinia</taxon>
    </lineage>
</organism>
<dbReference type="Gene3D" id="3.55.50.30">
    <property type="match status" value="1"/>
</dbReference>
<dbReference type="EMBL" id="FP236830">
    <property type="protein sequence ID" value="CAX53588.1"/>
    <property type="molecule type" value="Genomic_DNA"/>
</dbReference>
<evidence type="ECO:0000313" key="3">
    <source>
        <dbReference type="EMBL" id="CAX53588.1"/>
    </source>
</evidence>
<feature type="transmembrane region" description="Helical" evidence="1">
    <location>
        <begin position="84"/>
        <end position="103"/>
    </location>
</feature>
<dbReference type="AlphaFoldDB" id="D8MJZ0"/>
<keyword evidence="1" id="KW-0472">Membrane</keyword>
<dbReference type="InterPro" id="IPR006860">
    <property type="entry name" value="FecR"/>
</dbReference>
<accession>D8MJZ0</accession>
<dbReference type="PANTHER" id="PTHR30273">
    <property type="entry name" value="PERIPLASMIC SIGNAL SENSOR AND SIGMA FACTOR ACTIVATOR FECR-RELATED"/>
    <property type="match status" value="1"/>
</dbReference>
<evidence type="ECO:0000313" key="4">
    <source>
        <dbReference type="Proteomes" id="UP000008793"/>
    </source>
</evidence>
<dbReference type="HOGENOM" id="CLU_050192_0_2_6"/>
<protein>
    <submittedName>
        <fullName evidence="3">Anti-FecI sigma factor</fullName>
    </submittedName>
</protein>
<dbReference type="GO" id="GO:0016989">
    <property type="term" value="F:sigma factor antagonist activity"/>
    <property type="evidence" value="ECO:0007669"/>
    <property type="project" value="TreeGrafter"/>
</dbReference>
<keyword evidence="4" id="KW-1185">Reference proteome</keyword>
<gene>
    <name evidence="3" type="primary">fecR</name>
    <name evidence="3" type="ordered locus">EbC_pEb17201350</name>
</gene>
<dbReference type="Pfam" id="PF04773">
    <property type="entry name" value="FecR"/>
    <property type="match status" value="1"/>
</dbReference>
<dbReference type="InterPro" id="IPR012373">
    <property type="entry name" value="Ferrdict_sens_TM"/>
</dbReference>
<dbReference type="PANTHER" id="PTHR30273:SF2">
    <property type="entry name" value="PROTEIN FECR"/>
    <property type="match status" value="1"/>
</dbReference>
<sequence length="344" mass="38737">MNSERDAKRSADEQAARWLTKQQAGLSASQQREFAEWLSLSENANRYRFMQQLWQQVGDLPKDSVTLLRASIPATPRKTVSHLIWHKACVATVLCLVLLWPAWQWLSPPLMTTQLHTSPGGSQQFTLPDGTVLSLDADTQLQVAYYQQRREVRLSKGQVYFQVKHLQDKPFVVLSGPSRVTVLGTSFSVRYIPQSMSGDGVEVAVRSGSVRIGARSWLQNMRWRALASLNLMAYDHHLMVLHATQRATGDAHGNLTRQLPIALDNIAEWRQARINFNNTPLNLALAEFSRYGNVPFHLASSDVANLRISGSFNIYRPDSFVDALPKVLPVKLIPQGDETQIIIR</sequence>
<keyword evidence="1" id="KW-1133">Transmembrane helix</keyword>
<evidence type="ECO:0000259" key="2">
    <source>
        <dbReference type="Pfam" id="PF04773"/>
    </source>
</evidence>
<dbReference type="Proteomes" id="UP000008793">
    <property type="component" value="Plasmid pEB170"/>
</dbReference>
<evidence type="ECO:0000256" key="1">
    <source>
        <dbReference type="SAM" id="Phobius"/>
    </source>
</evidence>
<name>D8MJZ0_ERWBE</name>
<proteinExistence type="predicted"/>